<sequence length="396" mass="45040">MLKKIPVKIMAEEIQEAVQIIRVAYEGIEIAMKVGSGGIGAMQKAVEFLKGMLDYEKTLGRTSMKKLLMKGGDLQIFQFQSDEMKKVEKMAKKYGILYSVLPDMKKQDGLSEVIFHSEAVPRVNGMIQRMKFGKIITIDDYLQNGNKKGQGKLQGFFREQKPGNDKSLTGEDSRADEQIEGLIEQVGLFAIGKPGISANAVNEEFAIGKEQAEDVIRKLETIGVLDHGDADGLYKAIMDKEAFINRIRGYQDLEERIRAVSASKNLDLIDVAISRELLVKERETAIKTRVPGTFGQDARYIWIPKENILEINQRKTMLTFLDRTKQYKLYDEENRVVGTMKGEDLYSRHYDRVEPAVREQNKKSMKQEKAKVPEGQKFMKPQKTKSPETFKVEKGR</sequence>
<feature type="compositionally biased region" description="Basic and acidic residues" evidence="1">
    <location>
        <begin position="355"/>
        <end position="374"/>
    </location>
</feature>
<dbReference type="Pfam" id="PF12687">
    <property type="entry name" value="DUF3801"/>
    <property type="match status" value="1"/>
</dbReference>
<evidence type="ECO:0000313" key="3">
    <source>
        <dbReference type="Proteomes" id="UP000199315"/>
    </source>
</evidence>
<accession>A0A1D3TWJ4</accession>
<protein>
    <recommendedName>
        <fullName evidence="4">PcfB family protein</fullName>
    </recommendedName>
</protein>
<dbReference type="AlphaFoldDB" id="A0A1D3TWJ4"/>
<reference evidence="2 3" key="1">
    <citation type="submission" date="2016-09" db="EMBL/GenBank/DDBJ databases">
        <authorList>
            <person name="Capua I."/>
            <person name="De Benedictis P."/>
            <person name="Joannis T."/>
            <person name="Lombin L.H."/>
            <person name="Cattoli G."/>
        </authorList>
    </citation>
    <scope>NUCLEOTIDE SEQUENCE [LARGE SCALE GENOMIC DNA]</scope>
    <source>
        <strain evidence="2 3">GluBS11</strain>
    </source>
</reference>
<feature type="compositionally biased region" description="Basic and acidic residues" evidence="1">
    <location>
        <begin position="385"/>
        <end position="396"/>
    </location>
</feature>
<organism evidence="2 3">
    <name type="scientific">Anaerobium acetethylicum</name>
    <dbReference type="NCBI Taxonomy" id="1619234"/>
    <lineage>
        <taxon>Bacteria</taxon>
        <taxon>Bacillati</taxon>
        <taxon>Bacillota</taxon>
        <taxon>Clostridia</taxon>
        <taxon>Lachnospirales</taxon>
        <taxon>Lachnospiraceae</taxon>
        <taxon>Anaerobium</taxon>
    </lineage>
</organism>
<evidence type="ECO:0000256" key="1">
    <source>
        <dbReference type="SAM" id="MobiDB-lite"/>
    </source>
</evidence>
<dbReference type="RefSeq" id="WP_242875590.1">
    <property type="nucleotide sequence ID" value="NZ_FMKA01000023.1"/>
</dbReference>
<evidence type="ECO:0008006" key="4">
    <source>
        <dbReference type="Google" id="ProtNLM"/>
    </source>
</evidence>
<gene>
    <name evidence="2" type="ORF">SAMN05421730_102346</name>
</gene>
<dbReference type="STRING" id="1619234.SAMN05421730_102346"/>
<keyword evidence="3" id="KW-1185">Reference proteome</keyword>
<name>A0A1D3TWJ4_9FIRM</name>
<dbReference type="EMBL" id="FMKA01000023">
    <property type="protein sequence ID" value="SCP98632.1"/>
    <property type="molecule type" value="Genomic_DNA"/>
</dbReference>
<evidence type="ECO:0000313" key="2">
    <source>
        <dbReference type="EMBL" id="SCP98632.1"/>
    </source>
</evidence>
<proteinExistence type="predicted"/>
<dbReference type="Proteomes" id="UP000199315">
    <property type="component" value="Unassembled WGS sequence"/>
</dbReference>
<feature type="region of interest" description="Disordered" evidence="1">
    <location>
        <begin position="355"/>
        <end position="396"/>
    </location>
</feature>
<dbReference type="InterPro" id="IPR024234">
    <property type="entry name" value="DUF3801"/>
</dbReference>